<evidence type="ECO:0000256" key="6">
    <source>
        <dbReference type="SAM" id="MobiDB-lite"/>
    </source>
</evidence>
<dbReference type="GO" id="GO:0003713">
    <property type="term" value="F:transcription coactivator activity"/>
    <property type="evidence" value="ECO:0007669"/>
    <property type="project" value="TreeGrafter"/>
</dbReference>
<dbReference type="InterPro" id="IPR031315">
    <property type="entry name" value="LNS2/PITP"/>
</dbReference>
<sequence length="834" mass="92944">MNYVGQLAESVLGTMKDLYHDLNSATLSGCIDVVVVRQPDNSFKCSPFHVRFGKLGVLRSKEKVVDIEINGEPVDLHMKLGDNGEAFFVKESEEYEVGSIPSYLCTSPICKERSPNYAIQPSYGLEVTSTGMILHRRRQHKRRPKEKVLLDLDSDSYDETESEMAIKEPCELPAPSTSSLSFLLCSDAASSSFADLLEEGGSLQPQETHPHSDGELLSVDSFMLSHQSSHKSDSELEVKPQRSFALGSESRLKWIWGKLPQVTKSTKTITPAATTMSATLVPVDEAAPLVATSEQPGGDSSPAEPQGIPCSLAELKDMLHAVRKKRFLGAYSASQEKKKGDVTVVPEVQPDVEPFEGATAPRQAGSEGSESQLERQRRQGERVTESIKGPHLGPSAIYVEDLSKLDSKPVALYFRRSDTEQSLRPVTDPNNPLCIQLPSTLPANSPMASDSMPTVALSLCGGLRGNRQISHELFVEHMVSYQQFAENPRLISDPNLVIMINKKYYNWAVAGPIVLALQAFQRNIPESIIDELVKEKMPKKDRKCWFSWRRREFPTEGVCLQHMGTQWCDPAQQRQEEKESSSDNQVLHPGDMLAVEASAQKPLPTYKKSLRLSSEQIGRLNLQDGPNEVAFSVTTQYQGTCRCEATIYLWNWNEKVVISDIDGTITKSDALGQILPQLGKDWTHRGIVKLFHKIHLNGYKFLYCSARAIGMADITKGYLKWVNEQGCGLPMGPMLLSPSSLLSAFHREVIQKKPEVFKVTCLTDIRKLFATKSPFYAGFGNRPNDVYAYKQVGLPESRIFTVNPKGELIQELTKDQKSTYERLLELVEVFFPPV</sequence>
<evidence type="ECO:0000256" key="1">
    <source>
        <dbReference type="ARBA" id="ARBA00001180"/>
    </source>
</evidence>
<evidence type="ECO:0000256" key="4">
    <source>
        <dbReference type="ARBA" id="ARBA00012638"/>
    </source>
</evidence>
<dbReference type="Pfam" id="PF04571">
    <property type="entry name" value="Lipin_N"/>
    <property type="match status" value="1"/>
</dbReference>
<name>A0A7L2NIF7_PYCJO</name>
<feature type="non-terminal residue" evidence="8">
    <location>
        <position position="1"/>
    </location>
</feature>
<dbReference type="GO" id="GO:0009062">
    <property type="term" value="P:fatty acid catabolic process"/>
    <property type="evidence" value="ECO:0007669"/>
    <property type="project" value="TreeGrafter"/>
</dbReference>
<dbReference type="InterPro" id="IPR036412">
    <property type="entry name" value="HAD-like_sf"/>
</dbReference>
<dbReference type="EMBL" id="VWYP01002610">
    <property type="protein sequence ID" value="NXR71855.1"/>
    <property type="molecule type" value="Genomic_DNA"/>
</dbReference>
<feature type="region of interest" description="Disordered" evidence="6">
    <location>
        <begin position="351"/>
        <end position="390"/>
    </location>
</feature>
<evidence type="ECO:0000256" key="2">
    <source>
        <dbReference type="ARBA" id="ARBA00001946"/>
    </source>
</evidence>
<dbReference type="InterPro" id="IPR026058">
    <property type="entry name" value="LIPIN"/>
</dbReference>
<reference evidence="8 9" key="1">
    <citation type="submission" date="2019-09" db="EMBL/GenBank/DDBJ databases">
        <title>Bird 10,000 Genomes (B10K) Project - Family phase.</title>
        <authorList>
            <person name="Zhang G."/>
        </authorList>
    </citation>
    <scope>NUCLEOTIDE SEQUENCE [LARGE SCALE GENOMIC DNA]</scope>
    <source>
        <strain evidence="8">B10K-DU-002-42</strain>
        <tissue evidence="8">Muscle</tissue>
    </source>
</reference>
<comment type="similarity">
    <text evidence="3">Belongs to the lipin family.</text>
</comment>
<keyword evidence="5" id="KW-0378">Hydrolase</keyword>
<evidence type="ECO:0000313" key="9">
    <source>
        <dbReference type="Proteomes" id="UP000535705"/>
    </source>
</evidence>
<dbReference type="InterPro" id="IPR007651">
    <property type="entry name" value="Lipin_N"/>
</dbReference>
<dbReference type="SMART" id="SM00775">
    <property type="entry name" value="LNS2"/>
    <property type="match status" value="1"/>
</dbReference>
<dbReference type="GO" id="GO:0008195">
    <property type="term" value="F:phosphatidate phosphatase activity"/>
    <property type="evidence" value="ECO:0007669"/>
    <property type="project" value="UniProtKB-EC"/>
</dbReference>
<evidence type="ECO:0000259" key="7">
    <source>
        <dbReference type="SMART" id="SM00775"/>
    </source>
</evidence>
<dbReference type="InterPro" id="IPR013209">
    <property type="entry name" value="LNS2"/>
</dbReference>
<dbReference type="EC" id="3.1.3.4" evidence="4"/>
<dbReference type="AlphaFoldDB" id="A0A7L2NIF7"/>
<accession>A0A7L2NIF7</accession>
<evidence type="ECO:0000313" key="8">
    <source>
        <dbReference type="EMBL" id="NXR71855.1"/>
    </source>
</evidence>
<protein>
    <recommendedName>
        <fullName evidence="4">phosphatidate phosphatase</fullName>
        <ecNumber evidence="4">3.1.3.4</ecNumber>
    </recommendedName>
</protein>
<comment type="catalytic activity">
    <reaction evidence="1">
        <text>a 1,2-diacyl-sn-glycero-3-phosphate + H2O = a 1,2-diacyl-sn-glycerol + phosphate</text>
        <dbReference type="Rhea" id="RHEA:27429"/>
        <dbReference type="ChEBI" id="CHEBI:15377"/>
        <dbReference type="ChEBI" id="CHEBI:17815"/>
        <dbReference type="ChEBI" id="CHEBI:43474"/>
        <dbReference type="ChEBI" id="CHEBI:58608"/>
        <dbReference type="EC" id="3.1.3.4"/>
    </reaction>
    <physiologicalReaction direction="left-to-right" evidence="1">
        <dbReference type="Rhea" id="RHEA:27430"/>
    </physiologicalReaction>
</comment>
<dbReference type="InterPro" id="IPR031703">
    <property type="entry name" value="Lipin_mid"/>
</dbReference>
<evidence type="ECO:0000256" key="3">
    <source>
        <dbReference type="ARBA" id="ARBA00005476"/>
    </source>
</evidence>
<dbReference type="GO" id="GO:0005634">
    <property type="term" value="C:nucleus"/>
    <property type="evidence" value="ECO:0007669"/>
    <property type="project" value="TreeGrafter"/>
</dbReference>
<evidence type="ECO:0000256" key="5">
    <source>
        <dbReference type="ARBA" id="ARBA00022801"/>
    </source>
</evidence>
<dbReference type="PANTHER" id="PTHR12181:SF62">
    <property type="entry name" value="PHOSPHATIDATE PHOSPHATASE LPIN3"/>
    <property type="match status" value="1"/>
</dbReference>
<keyword evidence="9" id="KW-1185">Reference proteome</keyword>
<gene>
    <name evidence="8" type="primary">Lpin3</name>
    <name evidence="8" type="ORF">PYCJOC_R13385</name>
</gene>
<dbReference type="GO" id="GO:0032869">
    <property type="term" value="P:cellular response to insulin stimulus"/>
    <property type="evidence" value="ECO:0007669"/>
    <property type="project" value="TreeGrafter"/>
</dbReference>
<organism evidence="8 9">
    <name type="scientific">Pycnonotus jocosus</name>
    <name type="common">Red-whiskered bulbul</name>
    <name type="synonym">Lanius jocosus</name>
    <dbReference type="NCBI Taxonomy" id="182897"/>
    <lineage>
        <taxon>Eukaryota</taxon>
        <taxon>Metazoa</taxon>
        <taxon>Chordata</taxon>
        <taxon>Craniata</taxon>
        <taxon>Vertebrata</taxon>
        <taxon>Euteleostomi</taxon>
        <taxon>Archelosauria</taxon>
        <taxon>Archosauria</taxon>
        <taxon>Dinosauria</taxon>
        <taxon>Saurischia</taxon>
        <taxon>Theropoda</taxon>
        <taxon>Coelurosauria</taxon>
        <taxon>Aves</taxon>
        <taxon>Neognathae</taxon>
        <taxon>Neoaves</taxon>
        <taxon>Telluraves</taxon>
        <taxon>Australaves</taxon>
        <taxon>Passeriformes</taxon>
        <taxon>Sylvioidea</taxon>
        <taxon>Pycnonotidae</taxon>
        <taxon>Pycnonotus</taxon>
    </lineage>
</organism>
<comment type="caution">
    <text evidence="8">The sequence shown here is derived from an EMBL/GenBank/DDBJ whole genome shotgun (WGS) entry which is preliminary data.</text>
</comment>
<dbReference type="Pfam" id="PF08235">
    <property type="entry name" value="LNS2"/>
    <property type="match status" value="1"/>
</dbReference>
<feature type="domain" description="LNS2/PITP" evidence="7">
    <location>
        <begin position="656"/>
        <end position="811"/>
    </location>
</feature>
<dbReference type="GO" id="GO:0045944">
    <property type="term" value="P:positive regulation of transcription by RNA polymerase II"/>
    <property type="evidence" value="ECO:0007669"/>
    <property type="project" value="TreeGrafter"/>
</dbReference>
<dbReference type="SUPFAM" id="SSF56784">
    <property type="entry name" value="HAD-like"/>
    <property type="match status" value="1"/>
</dbReference>
<dbReference type="GO" id="GO:0019432">
    <property type="term" value="P:triglyceride biosynthetic process"/>
    <property type="evidence" value="ECO:0007669"/>
    <property type="project" value="TreeGrafter"/>
</dbReference>
<dbReference type="Pfam" id="PF16876">
    <property type="entry name" value="Lipin_mid"/>
    <property type="match status" value="1"/>
</dbReference>
<dbReference type="Proteomes" id="UP000535705">
    <property type="component" value="Unassembled WGS sequence"/>
</dbReference>
<comment type="cofactor">
    <cofactor evidence="2">
        <name>Mg(2+)</name>
        <dbReference type="ChEBI" id="CHEBI:18420"/>
    </cofactor>
</comment>
<proteinExistence type="inferred from homology"/>
<feature type="non-terminal residue" evidence="8">
    <location>
        <position position="834"/>
    </location>
</feature>
<dbReference type="OrthoDB" id="4567at2759"/>
<feature type="compositionally biased region" description="Basic and acidic residues" evidence="6">
    <location>
        <begin position="372"/>
        <end position="385"/>
    </location>
</feature>
<dbReference type="PANTHER" id="PTHR12181">
    <property type="entry name" value="LIPIN"/>
    <property type="match status" value="1"/>
</dbReference>